<dbReference type="PANTHER" id="PTHR31016">
    <property type="entry name" value="OS04G0228100 PROTEIN"/>
    <property type="match status" value="1"/>
</dbReference>
<gene>
    <name evidence="2" type="ORF">ZOSMA_222G00180</name>
</gene>
<protein>
    <submittedName>
        <fullName evidence="2">Uncharacterized protein</fullName>
    </submittedName>
</protein>
<reference evidence="3" key="1">
    <citation type="journal article" date="2016" name="Nature">
        <title>The genome of the seagrass Zostera marina reveals angiosperm adaptation to the sea.</title>
        <authorList>
            <person name="Olsen J.L."/>
            <person name="Rouze P."/>
            <person name="Verhelst B."/>
            <person name="Lin Y.-C."/>
            <person name="Bayer T."/>
            <person name="Collen J."/>
            <person name="Dattolo E."/>
            <person name="De Paoli E."/>
            <person name="Dittami S."/>
            <person name="Maumus F."/>
            <person name="Michel G."/>
            <person name="Kersting A."/>
            <person name="Lauritano C."/>
            <person name="Lohaus R."/>
            <person name="Toepel M."/>
            <person name="Tonon T."/>
            <person name="Vanneste K."/>
            <person name="Amirebrahimi M."/>
            <person name="Brakel J."/>
            <person name="Bostroem C."/>
            <person name="Chovatia M."/>
            <person name="Grimwood J."/>
            <person name="Jenkins J.W."/>
            <person name="Jueterbock A."/>
            <person name="Mraz A."/>
            <person name="Stam W.T."/>
            <person name="Tice H."/>
            <person name="Bornberg-Bauer E."/>
            <person name="Green P.J."/>
            <person name="Pearson G.A."/>
            <person name="Procaccini G."/>
            <person name="Duarte C.M."/>
            <person name="Schmutz J."/>
            <person name="Reusch T.B.H."/>
            <person name="Van de Peer Y."/>
        </authorList>
    </citation>
    <scope>NUCLEOTIDE SEQUENCE [LARGE SCALE GENOMIC DNA]</scope>
    <source>
        <strain evidence="3">cv. Finnish</strain>
    </source>
</reference>
<evidence type="ECO:0000313" key="3">
    <source>
        <dbReference type="Proteomes" id="UP000036987"/>
    </source>
</evidence>
<comment type="caution">
    <text evidence="2">The sequence shown here is derived from an EMBL/GenBank/DDBJ whole genome shotgun (WGS) entry which is preliminary data.</text>
</comment>
<evidence type="ECO:0000313" key="2">
    <source>
        <dbReference type="EMBL" id="KMZ69073.1"/>
    </source>
</evidence>
<dbReference type="OrthoDB" id="1924603at2759"/>
<proteinExistence type="predicted"/>
<organism evidence="2 3">
    <name type="scientific">Zostera marina</name>
    <name type="common">Eelgrass</name>
    <dbReference type="NCBI Taxonomy" id="29655"/>
    <lineage>
        <taxon>Eukaryota</taxon>
        <taxon>Viridiplantae</taxon>
        <taxon>Streptophyta</taxon>
        <taxon>Embryophyta</taxon>
        <taxon>Tracheophyta</taxon>
        <taxon>Spermatophyta</taxon>
        <taxon>Magnoliopsida</taxon>
        <taxon>Liliopsida</taxon>
        <taxon>Zosteraceae</taxon>
        <taxon>Zostera</taxon>
    </lineage>
</organism>
<keyword evidence="1" id="KW-0175">Coiled coil</keyword>
<keyword evidence="3" id="KW-1185">Reference proteome</keyword>
<accession>A0A0K9PJ25</accession>
<feature type="coiled-coil region" evidence="1">
    <location>
        <begin position="111"/>
        <end position="145"/>
    </location>
</feature>
<dbReference type="EMBL" id="LFYR01000791">
    <property type="protein sequence ID" value="KMZ69073.1"/>
    <property type="molecule type" value="Genomic_DNA"/>
</dbReference>
<dbReference type="AlphaFoldDB" id="A0A0K9PJ25"/>
<dbReference type="Proteomes" id="UP000036987">
    <property type="component" value="Unassembled WGS sequence"/>
</dbReference>
<name>A0A0K9PJ25_ZOSMR</name>
<evidence type="ECO:0000256" key="1">
    <source>
        <dbReference type="SAM" id="Coils"/>
    </source>
</evidence>
<dbReference type="PANTHER" id="PTHR31016:SF2">
    <property type="entry name" value="OS04G0228100 PROTEIN"/>
    <property type="match status" value="1"/>
</dbReference>
<sequence>MEHWVISKFNFSRGYISNLVYLLFRNQNYPLKTEQDSNPLKTEQVLLPPPSSFFLLMTADQKQVVGGVRWLATPSLTDVLKDGIRTVEQEDDEPRHKKRRRSSTEVQKLETEKLVGDLEELKSELRFLQDRCALLEEENRELKHGTLVDEEDDLVRLQLEALLTEKSKLAGENVTILRENEYLRQLVDYHQLLTSSQLSPPAMTLAARSCLRFSLSVLSEEDERSIVS</sequence>